<evidence type="ECO:0000256" key="5">
    <source>
        <dbReference type="ARBA" id="ARBA00023244"/>
    </source>
</evidence>
<dbReference type="EMBL" id="PZJJ01000013">
    <property type="protein sequence ID" value="PTL38803.1"/>
    <property type="molecule type" value="Genomic_DNA"/>
</dbReference>
<evidence type="ECO:0000256" key="6">
    <source>
        <dbReference type="ARBA" id="ARBA00047561"/>
    </source>
</evidence>
<accession>A0A2T4U5Y1</accession>
<dbReference type="NCBIfam" id="NF005222">
    <property type="entry name" value="PRK06718.1"/>
    <property type="match status" value="1"/>
</dbReference>
<dbReference type="RefSeq" id="WP_107584935.1">
    <property type="nucleotide sequence ID" value="NZ_PZJJ01000013.1"/>
</dbReference>
<dbReference type="UniPathway" id="UPA00262">
    <property type="reaction ID" value="UER00222"/>
</dbReference>
<dbReference type="GO" id="GO:0043115">
    <property type="term" value="F:precorrin-2 dehydrogenase activity"/>
    <property type="evidence" value="ECO:0007669"/>
    <property type="project" value="UniProtKB-EC"/>
</dbReference>
<evidence type="ECO:0000256" key="2">
    <source>
        <dbReference type="ARBA" id="ARBA00012400"/>
    </source>
</evidence>
<organism evidence="8 9">
    <name type="scientific">Alkalicoccus saliphilus</name>
    <dbReference type="NCBI Taxonomy" id="200989"/>
    <lineage>
        <taxon>Bacteria</taxon>
        <taxon>Bacillati</taxon>
        <taxon>Bacillota</taxon>
        <taxon>Bacilli</taxon>
        <taxon>Bacillales</taxon>
        <taxon>Bacillaceae</taxon>
        <taxon>Alkalicoccus</taxon>
    </lineage>
</organism>
<dbReference type="SUPFAM" id="SSF75615">
    <property type="entry name" value="Siroheme synthase middle domains-like"/>
    <property type="match status" value="1"/>
</dbReference>
<dbReference type="Gene3D" id="1.10.8.610">
    <property type="entry name" value="SirC, precorrin-2 dehydrogenase, C-terminal helical domain-like"/>
    <property type="match status" value="1"/>
</dbReference>
<evidence type="ECO:0000313" key="8">
    <source>
        <dbReference type="EMBL" id="PTL38803.1"/>
    </source>
</evidence>
<dbReference type="InterPro" id="IPR028161">
    <property type="entry name" value="Met8-like"/>
</dbReference>
<keyword evidence="4" id="KW-0520">NAD</keyword>
<dbReference type="InterPro" id="IPR042518">
    <property type="entry name" value="SirC_C"/>
</dbReference>
<dbReference type="Pfam" id="PF22440">
    <property type="entry name" value="SirC_C"/>
    <property type="match status" value="1"/>
</dbReference>
<feature type="domain" description="Siroheme synthase central" evidence="7">
    <location>
        <begin position="117"/>
        <end position="143"/>
    </location>
</feature>
<dbReference type="GO" id="GO:0019354">
    <property type="term" value="P:siroheme biosynthetic process"/>
    <property type="evidence" value="ECO:0007669"/>
    <property type="project" value="UniProtKB-UniPathway"/>
</dbReference>
<evidence type="ECO:0000259" key="7">
    <source>
        <dbReference type="Pfam" id="PF14824"/>
    </source>
</evidence>
<comment type="pathway">
    <text evidence="1">Porphyrin-containing compound metabolism; siroheme biosynthesis; sirohydrochlorin from precorrin-2: step 1/1.</text>
</comment>
<dbReference type="PANTHER" id="PTHR35330">
    <property type="entry name" value="SIROHEME BIOSYNTHESIS PROTEIN MET8"/>
    <property type="match status" value="1"/>
</dbReference>
<evidence type="ECO:0000256" key="4">
    <source>
        <dbReference type="ARBA" id="ARBA00023027"/>
    </source>
</evidence>
<dbReference type="InterPro" id="IPR028281">
    <property type="entry name" value="Sirohaem_synthase_central"/>
</dbReference>
<dbReference type="OrthoDB" id="9773765at2"/>
<name>A0A2T4U5Y1_9BACI</name>
<dbReference type="InterPro" id="IPR006367">
    <property type="entry name" value="Sirohaem_synthase_N"/>
</dbReference>
<comment type="catalytic activity">
    <reaction evidence="6">
        <text>precorrin-2 + NAD(+) = sirohydrochlorin + NADH + 2 H(+)</text>
        <dbReference type="Rhea" id="RHEA:15613"/>
        <dbReference type="ChEBI" id="CHEBI:15378"/>
        <dbReference type="ChEBI" id="CHEBI:57540"/>
        <dbReference type="ChEBI" id="CHEBI:57945"/>
        <dbReference type="ChEBI" id="CHEBI:58351"/>
        <dbReference type="ChEBI" id="CHEBI:58827"/>
        <dbReference type="EC" id="1.3.1.76"/>
    </reaction>
</comment>
<dbReference type="GO" id="GO:0004325">
    <property type="term" value="F:ferrochelatase activity"/>
    <property type="evidence" value="ECO:0007669"/>
    <property type="project" value="InterPro"/>
</dbReference>
<comment type="caution">
    <text evidence="8">The sequence shown here is derived from an EMBL/GenBank/DDBJ whole genome shotgun (WGS) entry which is preliminary data.</text>
</comment>
<dbReference type="SUPFAM" id="SSF51735">
    <property type="entry name" value="NAD(P)-binding Rossmann-fold domains"/>
    <property type="match status" value="1"/>
</dbReference>
<gene>
    <name evidence="8" type="ORF">C6Y45_09195</name>
</gene>
<protein>
    <recommendedName>
        <fullName evidence="2">precorrin-2 dehydrogenase</fullName>
        <ecNumber evidence="2">1.3.1.76</ecNumber>
    </recommendedName>
</protein>
<evidence type="ECO:0000256" key="1">
    <source>
        <dbReference type="ARBA" id="ARBA00005010"/>
    </source>
</evidence>
<dbReference type="Pfam" id="PF13241">
    <property type="entry name" value="NAD_binding_7"/>
    <property type="match status" value="1"/>
</dbReference>
<keyword evidence="3" id="KW-0560">Oxidoreductase</keyword>
<dbReference type="Proteomes" id="UP000240509">
    <property type="component" value="Unassembled WGS sequence"/>
</dbReference>
<dbReference type="NCBIfam" id="TIGR01470">
    <property type="entry name" value="cysG_Nterm"/>
    <property type="match status" value="1"/>
</dbReference>
<keyword evidence="9" id="KW-1185">Reference proteome</keyword>
<reference evidence="8 9" key="1">
    <citation type="submission" date="2018-03" db="EMBL/GenBank/DDBJ databases">
        <title>Alkalicoccus saliphilus sp. nov., isolated from a mineral pool.</title>
        <authorList>
            <person name="Zhao B."/>
        </authorList>
    </citation>
    <scope>NUCLEOTIDE SEQUENCE [LARGE SCALE GENOMIC DNA]</scope>
    <source>
        <strain evidence="8 9">6AG</strain>
    </source>
</reference>
<dbReference type="Gene3D" id="3.40.50.720">
    <property type="entry name" value="NAD(P)-binding Rossmann-like Domain"/>
    <property type="match status" value="1"/>
</dbReference>
<evidence type="ECO:0000313" key="9">
    <source>
        <dbReference type="Proteomes" id="UP000240509"/>
    </source>
</evidence>
<sequence>MPSFPLMIDLRNKQVIIVGGGPIAERKIQPLLTSGALLTVVSPEVTPAIEALAREEKLTWREKNASPGDVEKAFFLIAAADKEINEKISRAAPENCLINNVSDGEKGNTAFPAIVRRGRLTIAVSTGGASPKAARRIKQELEETYDEPYGQYMDFLHEVRLLLKRSDLADADRHRWLDEVTSPVYLAPEKQRAVLDRLEKLLS</sequence>
<dbReference type="AlphaFoldDB" id="A0A2T4U5Y1"/>
<keyword evidence="5" id="KW-0627">Porphyrin biosynthesis</keyword>
<evidence type="ECO:0000256" key="3">
    <source>
        <dbReference type="ARBA" id="ARBA00023002"/>
    </source>
</evidence>
<dbReference type="InterPro" id="IPR036291">
    <property type="entry name" value="NAD(P)-bd_dom_sf"/>
</dbReference>
<dbReference type="PANTHER" id="PTHR35330:SF1">
    <property type="entry name" value="SIROHEME BIOSYNTHESIS PROTEIN MET8"/>
    <property type="match status" value="1"/>
</dbReference>
<dbReference type="EC" id="1.3.1.76" evidence="2"/>
<dbReference type="Pfam" id="PF14824">
    <property type="entry name" value="Sirohm_synth_M"/>
    <property type="match status" value="1"/>
</dbReference>
<proteinExistence type="predicted"/>